<dbReference type="AlphaFoldDB" id="A0A9X0U3B9"/>
<comment type="caution">
    <text evidence="10">The sequence shown here is derived from an EMBL/GenBank/DDBJ whole genome shotgun (WGS) entry which is preliminary data.</text>
</comment>
<evidence type="ECO:0000256" key="1">
    <source>
        <dbReference type="ARBA" id="ARBA00004651"/>
    </source>
</evidence>
<dbReference type="EMBL" id="JACHEB010000003">
    <property type="protein sequence ID" value="MBB5328178.1"/>
    <property type="molecule type" value="Genomic_DNA"/>
</dbReference>
<feature type="transmembrane region" description="Helical" evidence="7">
    <location>
        <begin position="120"/>
        <end position="143"/>
    </location>
</feature>
<accession>A0A9X0U3B9</accession>
<feature type="transmembrane region" description="Helical" evidence="7">
    <location>
        <begin position="85"/>
        <end position="108"/>
    </location>
</feature>
<dbReference type="Pfam" id="PF06750">
    <property type="entry name" value="A24_N_bact"/>
    <property type="match status" value="1"/>
</dbReference>
<keyword evidence="5 7" id="KW-1133">Transmembrane helix</keyword>
<gene>
    <name evidence="10" type="ORF">HDF14_001784</name>
</gene>
<dbReference type="RefSeq" id="WP_313899519.1">
    <property type="nucleotide sequence ID" value="NZ_JACHEB010000003.1"/>
</dbReference>
<feature type="domain" description="Prepilin peptidase A24 N-terminal" evidence="9">
    <location>
        <begin position="20"/>
        <end position="101"/>
    </location>
</feature>
<dbReference type="InterPro" id="IPR000045">
    <property type="entry name" value="Prepilin_IV_endopep_pep"/>
</dbReference>
<feature type="transmembrane region" description="Helical" evidence="7">
    <location>
        <begin position="291"/>
        <end position="312"/>
    </location>
</feature>
<evidence type="ECO:0000256" key="2">
    <source>
        <dbReference type="ARBA" id="ARBA00005801"/>
    </source>
</evidence>
<evidence type="ECO:0000256" key="5">
    <source>
        <dbReference type="ARBA" id="ARBA00022989"/>
    </source>
</evidence>
<dbReference type="GO" id="GO:0006465">
    <property type="term" value="P:signal peptide processing"/>
    <property type="evidence" value="ECO:0007669"/>
    <property type="project" value="TreeGrafter"/>
</dbReference>
<sequence length="320" mass="34797">MDTAGIIQTVSLVCIIGLPIIGLLFGSFLNVCISRLPQHQSVVRPRSKCPQCGAAIRWYDNIPILSWLFLRARCRDCQAAIPWRYLLVELAVAVWFLQIAISIARTISFRVAPPRDLAGWYINFGIEEAGLLILGFLLIGLMVMDWQTMTLPDSFTLGGIAIALFLICTQALFLGPNEDQVVLSNHHIQLTSPGGVTDHGNLFFTGPESLIFGRVAAICGAALLLLLVRWAYRAIRHRDGMGLGDVKLLAMIAAFLGFWPAILSLFVGTLAAAVYGAVLLSRGRAGATSRLAFGSFLCIGGLVSALFGNHLINMYIALLR</sequence>
<keyword evidence="10" id="KW-0378">Hydrolase</keyword>
<evidence type="ECO:0000313" key="11">
    <source>
        <dbReference type="Proteomes" id="UP000535182"/>
    </source>
</evidence>
<dbReference type="GO" id="GO:0005886">
    <property type="term" value="C:plasma membrane"/>
    <property type="evidence" value="ECO:0007669"/>
    <property type="project" value="UniProtKB-SubCell"/>
</dbReference>
<feature type="transmembrane region" description="Helical" evidence="7">
    <location>
        <begin position="155"/>
        <end position="175"/>
    </location>
</feature>
<protein>
    <submittedName>
        <fullName evidence="10">Leader peptidase (Prepilin peptidase)/N-methyltransferase</fullName>
        <ecNumber evidence="10">2.1.1.-</ecNumber>
        <ecNumber evidence="10">3.4.23.43</ecNumber>
    </submittedName>
</protein>
<dbReference type="Proteomes" id="UP000535182">
    <property type="component" value="Unassembled WGS sequence"/>
</dbReference>
<organism evidence="10 11">
    <name type="scientific">Tunturiibacter gelidiferens</name>
    <dbReference type="NCBI Taxonomy" id="3069689"/>
    <lineage>
        <taxon>Bacteria</taxon>
        <taxon>Pseudomonadati</taxon>
        <taxon>Acidobacteriota</taxon>
        <taxon>Terriglobia</taxon>
        <taxon>Terriglobales</taxon>
        <taxon>Acidobacteriaceae</taxon>
        <taxon>Tunturiibacter</taxon>
    </lineage>
</organism>
<comment type="similarity">
    <text evidence="2">Belongs to the peptidase A24 family.</text>
</comment>
<dbReference type="PANTHER" id="PTHR30487:SF0">
    <property type="entry name" value="PREPILIN LEADER PEPTIDASE_N-METHYLTRANSFERASE-RELATED"/>
    <property type="match status" value="1"/>
</dbReference>
<dbReference type="GO" id="GO:0004190">
    <property type="term" value="F:aspartic-type endopeptidase activity"/>
    <property type="evidence" value="ECO:0007669"/>
    <property type="project" value="UniProtKB-EC"/>
</dbReference>
<evidence type="ECO:0000259" key="8">
    <source>
        <dbReference type="Pfam" id="PF01478"/>
    </source>
</evidence>
<keyword evidence="10" id="KW-0489">Methyltransferase</keyword>
<evidence type="ECO:0000256" key="4">
    <source>
        <dbReference type="ARBA" id="ARBA00022692"/>
    </source>
</evidence>
<dbReference type="InterPro" id="IPR010627">
    <property type="entry name" value="Prepilin_pept_A24_N"/>
</dbReference>
<dbReference type="EC" id="3.4.23.43" evidence="10"/>
<evidence type="ECO:0000256" key="7">
    <source>
        <dbReference type="SAM" id="Phobius"/>
    </source>
</evidence>
<dbReference type="InterPro" id="IPR050882">
    <property type="entry name" value="Prepilin_peptidase/N-MTase"/>
</dbReference>
<comment type="subcellular location">
    <subcellularLocation>
        <location evidence="1">Cell membrane</location>
        <topology evidence="1">Multi-pass membrane protein</topology>
    </subcellularLocation>
</comment>
<evidence type="ECO:0000313" key="10">
    <source>
        <dbReference type="EMBL" id="MBB5328178.1"/>
    </source>
</evidence>
<keyword evidence="6 7" id="KW-0472">Membrane</keyword>
<dbReference type="EC" id="2.1.1.-" evidence="10"/>
<feature type="transmembrane region" description="Helical" evidence="7">
    <location>
        <begin position="211"/>
        <end position="232"/>
    </location>
</feature>
<feature type="domain" description="Prepilin type IV endopeptidase peptidase" evidence="8">
    <location>
        <begin position="215"/>
        <end position="276"/>
    </location>
</feature>
<feature type="transmembrane region" description="Helical" evidence="7">
    <location>
        <begin position="253"/>
        <end position="279"/>
    </location>
</feature>
<keyword evidence="3" id="KW-1003">Cell membrane</keyword>
<feature type="transmembrane region" description="Helical" evidence="7">
    <location>
        <begin position="6"/>
        <end position="31"/>
    </location>
</feature>
<keyword evidence="4 7" id="KW-0812">Transmembrane</keyword>
<evidence type="ECO:0000256" key="6">
    <source>
        <dbReference type="ARBA" id="ARBA00023136"/>
    </source>
</evidence>
<dbReference type="GO" id="GO:0008168">
    <property type="term" value="F:methyltransferase activity"/>
    <property type="evidence" value="ECO:0007669"/>
    <property type="project" value="UniProtKB-KW"/>
</dbReference>
<keyword evidence="11" id="KW-1185">Reference proteome</keyword>
<evidence type="ECO:0000256" key="3">
    <source>
        <dbReference type="ARBA" id="ARBA00022475"/>
    </source>
</evidence>
<dbReference type="Pfam" id="PF01478">
    <property type="entry name" value="Peptidase_A24"/>
    <property type="match status" value="1"/>
</dbReference>
<keyword evidence="10" id="KW-0808">Transferase</keyword>
<evidence type="ECO:0000259" key="9">
    <source>
        <dbReference type="Pfam" id="PF06750"/>
    </source>
</evidence>
<reference evidence="10 11" key="1">
    <citation type="submission" date="2020-08" db="EMBL/GenBank/DDBJ databases">
        <title>Genomic Encyclopedia of Type Strains, Phase IV (KMG-V): Genome sequencing to study the core and pangenomes of soil and plant-associated prokaryotes.</title>
        <authorList>
            <person name="Whitman W."/>
        </authorList>
    </citation>
    <scope>NUCLEOTIDE SEQUENCE [LARGE SCALE GENOMIC DNA]</scope>
    <source>
        <strain evidence="10 11">X5P2</strain>
    </source>
</reference>
<proteinExistence type="inferred from homology"/>
<dbReference type="GO" id="GO:0032259">
    <property type="term" value="P:methylation"/>
    <property type="evidence" value="ECO:0007669"/>
    <property type="project" value="UniProtKB-KW"/>
</dbReference>
<name>A0A9X0U3B9_9BACT</name>
<dbReference type="Gene3D" id="1.20.120.1220">
    <property type="match status" value="1"/>
</dbReference>
<dbReference type="PANTHER" id="PTHR30487">
    <property type="entry name" value="TYPE 4 PREPILIN-LIKE PROTEINS LEADER PEPTIDE-PROCESSING ENZYME"/>
    <property type="match status" value="1"/>
</dbReference>